<evidence type="ECO:0000313" key="3">
    <source>
        <dbReference type="EMBL" id="NGO78854.1"/>
    </source>
</evidence>
<evidence type="ECO:0000259" key="2">
    <source>
        <dbReference type="Pfam" id="PF00582"/>
    </source>
</evidence>
<comment type="similarity">
    <text evidence="1">Belongs to the universal stress protein A family.</text>
</comment>
<dbReference type="PANTHER" id="PTHR46268:SF6">
    <property type="entry name" value="UNIVERSAL STRESS PROTEIN UP12"/>
    <property type="match status" value="1"/>
</dbReference>
<dbReference type="InterPro" id="IPR006015">
    <property type="entry name" value="Universal_stress_UspA"/>
</dbReference>
<dbReference type="AlphaFoldDB" id="A0A6G4XQ70"/>
<feature type="domain" description="UspA" evidence="2">
    <location>
        <begin position="148"/>
        <end position="279"/>
    </location>
</feature>
<dbReference type="RefSeq" id="WP_165334302.1">
    <property type="nucleotide sequence ID" value="NZ_JAAKZW010000120.1"/>
</dbReference>
<sequence>MRRPVIVGVDGSARSRIAAAWAAGAARTLGAELHVVRVGRPVQDEAEQWPCLRVHAQDRVVRELAEQQPELKAVGVRLTGLVVPCLLEYAAQGALLVLGARGGGGFPGLGVGSTAWAAAGSSAGPVVLVPGGSAAEDVARVRAGAAPVVLGLDARRPAAAAADAAFSWAESLGAPLRILHAWQLPSPAAAWMPFSAPAKDRATWEVHEVQLLRDAVRPWREKYPDVHVIEDVVLHSPAKALVTASRAAQLLIVGRDGDLLGPVVDAVVHHTKCSLAVVPS</sequence>
<dbReference type="PRINTS" id="PR01438">
    <property type="entry name" value="UNVRSLSTRESS"/>
</dbReference>
<evidence type="ECO:0000313" key="4">
    <source>
        <dbReference type="Proteomes" id="UP000481109"/>
    </source>
</evidence>
<dbReference type="Gene3D" id="3.40.50.620">
    <property type="entry name" value="HUPs"/>
    <property type="match status" value="2"/>
</dbReference>
<gene>
    <name evidence="3" type="ORF">G6045_24815</name>
</gene>
<comment type="caution">
    <text evidence="3">The sequence shown here is derived from an EMBL/GenBank/DDBJ whole genome shotgun (WGS) entry which is preliminary data.</text>
</comment>
<protein>
    <submittedName>
        <fullName evidence="3">Universal stress protein</fullName>
    </submittedName>
</protein>
<dbReference type="PANTHER" id="PTHR46268">
    <property type="entry name" value="STRESS RESPONSE PROTEIN NHAX"/>
    <property type="match status" value="1"/>
</dbReference>
<keyword evidence="4" id="KW-1185">Reference proteome</keyword>
<organism evidence="3 4">
    <name type="scientific">Streptomyces mesophilus</name>
    <dbReference type="NCBI Taxonomy" id="1775132"/>
    <lineage>
        <taxon>Bacteria</taxon>
        <taxon>Bacillati</taxon>
        <taxon>Actinomycetota</taxon>
        <taxon>Actinomycetes</taxon>
        <taxon>Kitasatosporales</taxon>
        <taxon>Streptomycetaceae</taxon>
        <taxon>Streptomyces</taxon>
    </lineage>
</organism>
<dbReference type="InterPro" id="IPR014729">
    <property type="entry name" value="Rossmann-like_a/b/a_fold"/>
</dbReference>
<reference evidence="3 4" key="1">
    <citation type="submission" date="2020-02" db="EMBL/GenBank/DDBJ databases">
        <title>Whole-genome analyses of novel actinobacteria.</title>
        <authorList>
            <person name="Sahin N."/>
            <person name="Tokatli A."/>
        </authorList>
    </citation>
    <scope>NUCLEOTIDE SEQUENCE [LARGE SCALE GENOMIC DNA]</scope>
    <source>
        <strain evidence="3 4">YC504</strain>
    </source>
</reference>
<evidence type="ECO:0000256" key="1">
    <source>
        <dbReference type="ARBA" id="ARBA00008791"/>
    </source>
</evidence>
<dbReference type="InterPro" id="IPR006016">
    <property type="entry name" value="UspA"/>
</dbReference>
<dbReference type="SUPFAM" id="SSF52402">
    <property type="entry name" value="Adenine nucleotide alpha hydrolases-like"/>
    <property type="match status" value="2"/>
</dbReference>
<feature type="domain" description="UspA" evidence="2">
    <location>
        <begin position="1"/>
        <end position="130"/>
    </location>
</feature>
<dbReference type="Pfam" id="PF00582">
    <property type="entry name" value="Usp"/>
    <property type="match status" value="2"/>
</dbReference>
<dbReference type="Proteomes" id="UP000481109">
    <property type="component" value="Unassembled WGS sequence"/>
</dbReference>
<name>A0A6G4XQ70_9ACTN</name>
<dbReference type="EMBL" id="JAAKZW010000120">
    <property type="protein sequence ID" value="NGO78854.1"/>
    <property type="molecule type" value="Genomic_DNA"/>
</dbReference>
<accession>A0A6G4XQ70</accession>
<proteinExistence type="inferred from homology"/>